<accession>A0A914CN13</accession>
<evidence type="ECO:0000256" key="3">
    <source>
        <dbReference type="SAM" id="MobiDB-lite"/>
    </source>
</evidence>
<evidence type="ECO:0000313" key="7">
    <source>
        <dbReference type="WBParaSite" id="ACRNAN_scaffold1211.g27574.t1"/>
    </source>
</evidence>
<dbReference type="Pfam" id="PF00264">
    <property type="entry name" value="Tyrosinase"/>
    <property type="match status" value="1"/>
</dbReference>
<feature type="domain" description="Tyrosinase copper-binding" evidence="5">
    <location>
        <begin position="202"/>
        <end position="213"/>
    </location>
</feature>
<dbReference type="InterPro" id="IPR050316">
    <property type="entry name" value="Tyrosinase/Hemocyanin"/>
</dbReference>
<dbReference type="GO" id="GO:0046872">
    <property type="term" value="F:metal ion binding"/>
    <property type="evidence" value="ECO:0007669"/>
    <property type="project" value="UniProtKB-KW"/>
</dbReference>
<dbReference type="Proteomes" id="UP000887540">
    <property type="component" value="Unplaced"/>
</dbReference>
<feature type="domain" description="Tyrosinase copper-binding" evidence="4">
    <location>
        <begin position="12"/>
        <end position="29"/>
    </location>
</feature>
<dbReference type="InterPro" id="IPR008922">
    <property type="entry name" value="Di-copper_centre_dom_sf"/>
</dbReference>
<evidence type="ECO:0000259" key="5">
    <source>
        <dbReference type="PROSITE" id="PS00498"/>
    </source>
</evidence>
<dbReference type="PROSITE" id="PS00497">
    <property type="entry name" value="TYROSINASE_1"/>
    <property type="match status" value="1"/>
</dbReference>
<evidence type="ECO:0000256" key="2">
    <source>
        <dbReference type="ARBA" id="ARBA00023008"/>
    </source>
</evidence>
<name>A0A914CN13_9BILA</name>
<dbReference type="PANTHER" id="PTHR11474">
    <property type="entry name" value="TYROSINASE FAMILY MEMBER"/>
    <property type="match status" value="1"/>
</dbReference>
<dbReference type="PROSITE" id="PS00498">
    <property type="entry name" value="TYROSINASE_2"/>
    <property type="match status" value="1"/>
</dbReference>
<keyword evidence="1" id="KW-0479">Metal-binding</keyword>
<evidence type="ECO:0000259" key="4">
    <source>
        <dbReference type="PROSITE" id="PS00497"/>
    </source>
</evidence>
<reference evidence="7" key="1">
    <citation type="submission" date="2022-11" db="UniProtKB">
        <authorList>
            <consortium name="WormBaseParasite"/>
        </authorList>
    </citation>
    <scope>IDENTIFICATION</scope>
</reference>
<dbReference type="PANTHER" id="PTHR11474:SF126">
    <property type="entry name" value="TYROSINASE-LIKE PROTEIN TYR-1-RELATED"/>
    <property type="match status" value="1"/>
</dbReference>
<dbReference type="PRINTS" id="PR00092">
    <property type="entry name" value="TYROSINASE"/>
</dbReference>
<keyword evidence="2" id="KW-0186">Copper</keyword>
<protein>
    <submittedName>
        <fullName evidence="7">Tyrosinase copper-binding domain-containing protein</fullName>
    </submittedName>
</protein>
<feature type="region of interest" description="Disordered" evidence="3">
    <location>
        <begin position="298"/>
        <end position="338"/>
    </location>
</feature>
<organism evidence="6 7">
    <name type="scientific">Acrobeloides nanus</name>
    <dbReference type="NCBI Taxonomy" id="290746"/>
    <lineage>
        <taxon>Eukaryota</taxon>
        <taxon>Metazoa</taxon>
        <taxon>Ecdysozoa</taxon>
        <taxon>Nematoda</taxon>
        <taxon>Chromadorea</taxon>
        <taxon>Rhabditida</taxon>
        <taxon>Tylenchina</taxon>
        <taxon>Cephalobomorpha</taxon>
        <taxon>Cephaloboidea</taxon>
        <taxon>Cephalobidae</taxon>
        <taxon>Acrobeloides</taxon>
    </lineage>
</organism>
<dbReference type="SUPFAM" id="SSF48056">
    <property type="entry name" value="Di-copper centre-containing domain"/>
    <property type="match status" value="1"/>
</dbReference>
<dbReference type="GO" id="GO:0016491">
    <property type="term" value="F:oxidoreductase activity"/>
    <property type="evidence" value="ECO:0007669"/>
    <property type="project" value="InterPro"/>
</dbReference>
<evidence type="ECO:0000313" key="6">
    <source>
        <dbReference type="Proteomes" id="UP000887540"/>
    </source>
</evidence>
<dbReference type="InterPro" id="IPR002227">
    <property type="entry name" value="Tyrosinase_Cu-bd"/>
</dbReference>
<dbReference type="Gene3D" id="1.10.1280.10">
    <property type="entry name" value="Di-copper center containing domain from catechol oxidase"/>
    <property type="match status" value="1"/>
</dbReference>
<sequence length="381" mass="43591">MHYHHSYGSGAHGGPAFVIWHREFTKRFELALRIIDPSIALPYWDSTMDQILPDPKDSIMWTHDFMGSVDKSRKLDSGPFKKWITLGVINKMDYSDKEIHEGAVPIVKLGNAMIKRNLGSKFGNTLIEDFNITTILSNHSMYLIFGDGGVGVMKCNDSINWLGVQDGTLWIEKTLESIHGAVHQFVGAEGGDMGDFQTAVGDPVFFLLHGFVDFIFEMWRQTNQNRDERESAYRESNSSCHITNHYLDAEMRPFKFQGDNPCYNGWCKNIEDERPCDRCQRGICSTIQTTTVQTTTRIRNPFTRPTQRRPPNTLRPPHRTTPRPHTQPSGIRRPPSVSITHYHPVSNQMYIYILRLDVMITIFVALFGHFKDNVKPILNGC</sequence>
<dbReference type="AlphaFoldDB" id="A0A914CN13"/>
<evidence type="ECO:0000256" key="1">
    <source>
        <dbReference type="ARBA" id="ARBA00022723"/>
    </source>
</evidence>
<proteinExistence type="predicted"/>
<dbReference type="WBParaSite" id="ACRNAN_scaffold1211.g27574.t1">
    <property type="protein sequence ID" value="ACRNAN_scaffold1211.g27574.t1"/>
    <property type="gene ID" value="ACRNAN_scaffold1211.g27574"/>
</dbReference>
<keyword evidence="6" id="KW-1185">Reference proteome</keyword>